<protein>
    <recommendedName>
        <fullName evidence="4">HNH nuclease domain-containing protein</fullName>
    </recommendedName>
</protein>
<comment type="caution">
    <text evidence="2">The sequence shown here is derived from an EMBL/GenBank/DDBJ whole genome shotgun (WGS) entry which is preliminary data.</text>
</comment>
<feature type="region of interest" description="Disordered" evidence="1">
    <location>
        <begin position="279"/>
        <end position="317"/>
    </location>
</feature>
<dbReference type="Proteomes" id="UP000284842">
    <property type="component" value="Unassembled WGS sequence"/>
</dbReference>
<dbReference type="OrthoDB" id="3034237at2759"/>
<keyword evidence="3" id="KW-1185">Reference proteome</keyword>
<evidence type="ECO:0008006" key="4">
    <source>
        <dbReference type="Google" id="ProtNLM"/>
    </source>
</evidence>
<evidence type="ECO:0000256" key="1">
    <source>
        <dbReference type="SAM" id="MobiDB-lite"/>
    </source>
</evidence>
<dbReference type="STRING" id="181874.A0A409VL08"/>
<gene>
    <name evidence="2" type="ORF">CVT24_008539</name>
</gene>
<evidence type="ECO:0000313" key="2">
    <source>
        <dbReference type="EMBL" id="PPQ66942.1"/>
    </source>
</evidence>
<dbReference type="InParanoid" id="A0A409VL08"/>
<evidence type="ECO:0000313" key="3">
    <source>
        <dbReference type="Proteomes" id="UP000284842"/>
    </source>
</evidence>
<organism evidence="2 3">
    <name type="scientific">Panaeolus cyanescens</name>
    <dbReference type="NCBI Taxonomy" id="181874"/>
    <lineage>
        <taxon>Eukaryota</taxon>
        <taxon>Fungi</taxon>
        <taxon>Dikarya</taxon>
        <taxon>Basidiomycota</taxon>
        <taxon>Agaricomycotina</taxon>
        <taxon>Agaricomycetes</taxon>
        <taxon>Agaricomycetidae</taxon>
        <taxon>Agaricales</taxon>
        <taxon>Agaricineae</taxon>
        <taxon>Galeropsidaceae</taxon>
        <taxon>Panaeolus</taxon>
    </lineage>
</organism>
<sequence length="317" mass="36390">MLRKLEHRTDREPEPELPPISANVIERLRRIDPNGGRCIITNEPYMSDGDVEVAHLMSRNYAKYDRRLSALEWVWLMQRGSLHVDTRYNICFLKRSLHNLFKKGAWIFLPSVEIVNKYIEDEPIFAEPLELPAPDVGKFVNFYQAKERGSIPELPMDQLYTYELYPLPCDEMRETIIHRYAPQRSKGAEGDKQSVESYSYPFSNFPKITSHIHPRYVILAASRGLDQVMMTIALAAELDRGAAAGRIMKIMNVYQSWKAYSACLPPCARMDPVFMGLGQTDGGKCENNRDQEDENEDDGYDTDVGRLLPTPPLEEDP</sequence>
<dbReference type="EMBL" id="NHTK01006030">
    <property type="protein sequence ID" value="PPQ66942.1"/>
    <property type="molecule type" value="Genomic_DNA"/>
</dbReference>
<reference evidence="2 3" key="1">
    <citation type="journal article" date="2018" name="Evol. Lett.">
        <title>Horizontal gene cluster transfer increased hallucinogenic mushroom diversity.</title>
        <authorList>
            <person name="Reynolds H.T."/>
            <person name="Vijayakumar V."/>
            <person name="Gluck-Thaler E."/>
            <person name="Korotkin H.B."/>
            <person name="Matheny P.B."/>
            <person name="Slot J.C."/>
        </authorList>
    </citation>
    <scope>NUCLEOTIDE SEQUENCE [LARGE SCALE GENOMIC DNA]</scope>
    <source>
        <strain evidence="2 3">2629</strain>
    </source>
</reference>
<proteinExistence type="predicted"/>
<accession>A0A409VL08</accession>
<dbReference type="AlphaFoldDB" id="A0A409VL08"/>
<feature type="compositionally biased region" description="Acidic residues" evidence="1">
    <location>
        <begin position="291"/>
        <end position="301"/>
    </location>
</feature>
<name>A0A409VL08_9AGAR</name>